<dbReference type="InterPro" id="IPR008910">
    <property type="entry name" value="MSC_TM_helix"/>
</dbReference>
<gene>
    <name evidence="3" type="ORF">GRI68_10485</name>
</gene>
<feature type="transmembrane region" description="Helical" evidence="1">
    <location>
        <begin position="252"/>
        <end position="273"/>
    </location>
</feature>
<proteinExistence type="inferred from homology"/>
<keyword evidence="1" id="KW-0813">Transport</keyword>
<dbReference type="GO" id="GO:0008381">
    <property type="term" value="F:mechanosensitive monoatomic ion channel activity"/>
    <property type="evidence" value="ECO:0007669"/>
    <property type="project" value="InterPro"/>
</dbReference>
<keyword evidence="1" id="KW-0472">Membrane</keyword>
<organism evidence="3 4">
    <name type="scientific">Alteriqipengyuania halimionae</name>
    <dbReference type="NCBI Taxonomy" id="1926630"/>
    <lineage>
        <taxon>Bacteria</taxon>
        <taxon>Pseudomonadati</taxon>
        <taxon>Pseudomonadota</taxon>
        <taxon>Alphaproteobacteria</taxon>
        <taxon>Sphingomonadales</taxon>
        <taxon>Erythrobacteraceae</taxon>
        <taxon>Alteriqipengyuania</taxon>
    </lineage>
</organism>
<dbReference type="OrthoDB" id="7616157at2"/>
<keyword evidence="1" id="KW-0812">Transmembrane</keyword>
<feature type="transmembrane region" description="Helical" evidence="1">
    <location>
        <begin position="285"/>
        <end position="309"/>
    </location>
</feature>
<keyword evidence="4" id="KW-1185">Reference proteome</keyword>
<feature type="transmembrane region" description="Helical" evidence="1">
    <location>
        <begin position="163"/>
        <end position="180"/>
    </location>
</feature>
<evidence type="ECO:0000256" key="1">
    <source>
        <dbReference type="RuleBase" id="RU369025"/>
    </source>
</evidence>
<feature type="transmembrane region" description="Helical" evidence="1">
    <location>
        <begin position="200"/>
        <end position="221"/>
    </location>
</feature>
<comment type="subcellular location">
    <subcellularLocation>
        <location evidence="1">Cell inner membrane</location>
        <topology evidence="1">Multi-pass membrane protein</topology>
    </subcellularLocation>
</comment>
<dbReference type="PANTHER" id="PTHR30221:SF1">
    <property type="entry name" value="SMALL-CONDUCTANCE MECHANOSENSITIVE CHANNEL"/>
    <property type="match status" value="1"/>
</dbReference>
<accession>A0A6I4U6V8</accession>
<dbReference type="AlphaFoldDB" id="A0A6I4U6V8"/>
<feature type="transmembrane region" description="Helical" evidence="1">
    <location>
        <begin position="20"/>
        <end position="37"/>
    </location>
</feature>
<keyword evidence="1" id="KW-1003">Cell membrane</keyword>
<dbReference type="Pfam" id="PF05552">
    <property type="entry name" value="MS_channel_1st_1"/>
    <property type="match status" value="2"/>
</dbReference>
<keyword evidence="1" id="KW-0997">Cell inner membrane</keyword>
<feature type="region of interest" description="Disordered" evidence="2">
    <location>
        <begin position="386"/>
        <end position="415"/>
    </location>
</feature>
<dbReference type="RefSeq" id="WP_160617185.1">
    <property type="nucleotide sequence ID" value="NZ_WTYR01000001.1"/>
</dbReference>
<comment type="caution">
    <text evidence="1">Lacks conserved residue(s) required for the propagation of feature annotation.</text>
</comment>
<evidence type="ECO:0000313" key="4">
    <source>
        <dbReference type="Proteomes" id="UP000429229"/>
    </source>
</evidence>
<feature type="transmembrane region" description="Helical" evidence="1">
    <location>
        <begin position="68"/>
        <end position="88"/>
    </location>
</feature>
<dbReference type="InterPro" id="IPR045275">
    <property type="entry name" value="MscS_archaea/bacteria_type"/>
</dbReference>
<dbReference type="EMBL" id="WTYR01000001">
    <property type="protein sequence ID" value="MXP10603.1"/>
    <property type="molecule type" value="Genomic_DNA"/>
</dbReference>
<dbReference type="Gene3D" id="1.10.287.1260">
    <property type="match status" value="1"/>
</dbReference>
<keyword evidence="1" id="KW-0407">Ion channel</keyword>
<keyword evidence="1" id="KW-1133">Transmembrane helix</keyword>
<sequence length="415" mass="43474">MQIGNYRFDENVAMEVLEKIGLAILVLLGTWIAARAAKWAFAQLVDKIAFFQRGTGSGKSLGESLGEIVGLLIWLFGLLVLLTVLGLASVADPINSLLGNVVEFIPNLVGAGLIFFIGLMVAKIVRDLITTSLQTVDFDKWANRGGVDTVTGNTTISKTIGTVIYAIIVVFVSILALDALNLDSVMAPASNMLQLIFDAIPRIIGAAILLGIGYVISRFVVDILKEILAGFGVDRSLQAAELLPEGTKASAVLARVVQVAIILFFAIAATRLLGFPELTELLNEVLALGGKVVFGAVVIGFGFLLANMLSRIISGAESGSLAASIVKWATIVLFTFMGLSFTGVGSLITETAFTAIVIGIAVAGALAFGLGGREWAARKLEQMDDAAAKPGVPPAPKPPGKRSTKLADDPLPPGA</sequence>
<dbReference type="GO" id="GO:0005886">
    <property type="term" value="C:plasma membrane"/>
    <property type="evidence" value="ECO:0007669"/>
    <property type="project" value="UniProtKB-SubCell"/>
</dbReference>
<dbReference type="PANTHER" id="PTHR30221">
    <property type="entry name" value="SMALL-CONDUCTANCE MECHANOSENSITIVE CHANNEL"/>
    <property type="match status" value="1"/>
</dbReference>
<evidence type="ECO:0000313" key="3">
    <source>
        <dbReference type="EMBL" id="MXP10603.1"/>
    </source>
</evidence>
<comment type="caution">
    <text evidence="3">The sequence shown here is derived from an EMBL/GenBank/DDBJ whole genome shotgun (WGS) entry which is preliminary data.</text>
</comment>
<evidence type="ECO:0000256" key="2">
    <source>
        <dbReference type="SAM" id="MobiDB-lite"/>
    </source>
</evidence>
<dbReference type="NCBIfam" id="NF033912">
    <property type="entry name" value="msc"/>
    <property type="match status" value="1"/>
</dbReference>
<comment type="similarity">
    <text evidence="1">Belongs to the MscS (TC 1.A.23) family.</text>
</comment>
<dbReference type="Proteomes" id="UP000429229">
    <property type="component" value="Unassembled WGS sequence"/>
</dbReference>
<comment type="function">
    <text evidence="1">Mechanosensitive channel that participates in the regulation of osmotic pressure changes within the cell, opening in response to stretch forces in the membrane lipid bilayer, without the need for other proteins. Contributes to normal resistance to hypoosmotic shock. Forms an ion channel of 1.0 nanosiemens conductance with a slight preference for anions.</text>
</comment>
<comment type="subunit">
    <text evidence="1">Homoheptamer.</text>
</comment>
<reference evidence="3 4" key="1">
    <citation type="submission" date="2019-12" db="EMBL/GenBank/DDBJ databases">
        <title>Genomic-based taxomic classification of the family Erythrobacteraceae.</title>
        <authorList>
            <person name="Xu L."/>
        </authorList>
    </citation>
    <scope>NUCLEOTIDE SEQUENCE [LARGE SCALE GENOMIC DNA]</scope>
    <source>
        <strain evidence="3 4">LMG 29519</strain>
    </source>
</reference>
<feature type="transmembrane region" description="Helical" evidence="1">
    <location>
        <begin position="321"/>
        <end position="341"/>
    </location>
</feature>
<feature type="transmembrane region" description="Helical" evidence="1">
    <location>
        <begin position="347"/>
        <end position="370"/>
    </location>
</feature>
<protein>
    <recommendedName>
        <fullName evidence="1">Small-conductance mechanosensitive channel</fullName>
    </recommendedName>
</protein>
<feature type="transmembrane region" description="Helical" evidence="1">
    <location>
        <begin position="108"/>
        <end position="125"/>
    </location>
</feature>
<keyword evidence="1" id="KW-0406">Ion transport</keyword>
<name>A0A6I4U6V8_9SPHN</name>